<evidence type="ECO:0000256" key="2">
    <source>
        <dbReference type="PROSITE-ProRule" id="PRU00252"/>
    </source>
</evidence>
<dbReference type="GO" id="GO:0006260">
    <property type="term" value="P:DNA replication"/>
    <property type="evidence" value="ECO:0007669"/>
    <property type="project" value="InterPro"/>
</dbReference>
<feature type="region of interest" description="Disordered" evidence="3">
    <location>
        <begin position="64"/>
        <end position="86"/>
    </location>
</feature>
<dbReference type="PROSITE" id="PS50935">
    <property type="entry name" value="SSB"/>
    <property type="match status" value="1"/>
</dbReference>
<protein>
    <recommendedName>
        <fullName evidence="6">Single-stranded DNA-binding protein</fullName>
    </recommendedName>
</protein>
<dbReference type="PANTHER" id="PTHR10302">
    <property type="entry name" value="SINGLE-STRANDED DNA-BINDING PROTEIN"/>
    <property type="match status" value="1"/>
</dbReference>
<dbReference type="GO" id="GO:0009295">
    <property type="term" value="C:nucleoid"/>
    <property type="evidence" value="ECO:0007669"/>
    <property type="project" value="TreeGrafter"/>
</dbReference>
<reference evidence="4 5" key="1">
    <citation type="journal article" date="2019" name="Sci. Rep.">
        <title>Nanopore sequencing improves the draft genome of the human pathogenic amoeba Naegleria fowleri.</title>
        <authorList>
            <person name="Liechti N."/>
            <person name="Schurch N."/>
            <person name="Bruggmann R."/>
            <person name="Wittwer M."/>
        </authorList>
    </citation>
    <scope>NUCLEOTIDE SEQUENCE [LARGE SCALE GENOMIC DNA]</scope>
    <source>
        <strain evidence="4 5">ATCC 30894</strain>
    </source>
</reference>
<dbReference type="NCBIfam" id="TIGR00621">
    <property type="entry name" value="ssb"/>
    <property type="match status" value="1"/>
</dbReference>
<keyword evidence="5" id="KW-1185">Reference proteome</keyword>
<accession>A0A6A5B7K9</accession>
<evidence type="ECO:0000313" key="5">
    <source>
        <dbReference type="Proteomes" id="UP000444721"/>
    </source>
</evidence>
<dbReference type="EMBL" id="VFQX01000052">
    <property type="protein sequence ID" value="KAF0974393.1"/>
    <property type="molecule type" value="Genomic_DNA"/>
</dbReference>
<evidence type="ECO:0000313" key="4">
    <source>
        <dbReference type="EMBL" id="KAF0974393.1"/>
    </source>
</evidence>
<dbReference type="OrthoDB" id="1078367at2759"/>
<proteinExistence type="predicted"/>
<dbReference type="PANTHER" id="PTHR10302:SF0">
    <property type="entry name" value="SINGLE-STRANDED DNA-BINDING PROTEIN, MITOCHONDRIAL"/>
    <property type="match status" value="1"/>
</dbReference>
<dbReference type="VEuPathDB" id="AmoebaDB:NfTy_090010"/>
<dbReference type="RefSeq" id="XP_044559106.1">
    <property type="nucleotide sequence ID" value="XM_044710059.1"/>
</dbReference>
<dbReference type="InterPro" id="IPR011344">
    <property type="entry name" value="ssDNA-bd"/>
</dbReference>
<organism evidence="4 5">
    <name type="scientific">Naegleria fowleri</name>
    <name type="common">Brain eating amoeba</name>
    <dbReference type="NCBI Taxonomy" id="5763"/>
    <lineage>
        <taxon>Eukaryota</taxon>
        <taxon>Discoba</taxon>
        <taxon>Heterolobosea</taxon>
        <taxon>Tetramitia</taxon>
        <taxon>Eutetramitia</taxon>
        <taxon>Vahlkampfiidae</taxon>
        <taxon>Naegleria</taxon>
    </lineage>
</organism>
<sequence>MLAKTSSSSLKAFRSSSSRVVAFSSRNVLALQQALKNHHGNSVAHFSSNNSRVYAETVKSTVGAASTKQTNQSAAPENTTVAAKSPADPNFMTIRGSVNSVYLIGTVSSDPVVRQLPNGVMTTFSVVTSERIKKKDGTIQEQATFHNVVSFDKVLATSAQKYLKKGFIVNVKGKLTYREVKKDDLTYNVPQIVISQFSDLRIIYGKLPRQQ</sequence>
<dbReference type="Proteomes" id="UP000444721">
    <property type="component" value="Unassembled WGS sequence"/>
</dbReference>
<dbReference type="GO" id="GO:0003697">
    <property type="term" value="F:single-stranded DNA binding"/>
    <property type="evidence" value="ECO:0007669"/>
    <property type="project" value="InterPro"/>
</dbReference>
<dbReference type="Gene3D" id="2.40.50.140">
    <property type="entry name" value="Nucleic acid-binding proteins"/>
    <property type="match status" value="1"/>
</dbReference>
<evidence type="ECO:0000256" key="3">
    <source>
        <dbReference type="SAM" id="MobiDB-lite"/>
    </source>
</evidence>
<dbReference type="AlphaFoldDB" id="A0A6A5B7K9"/>
<dbReference type="InterPro" id="IPR000424">
    <property type="entry name" value="Primosome_PriB/ssb"/>
</dbReference>
<dbReference type="SUPFAM" id="SSF50249">
    <property type="entry name" value="Nucleic acid-binding proteins"/>
    <property type="match status" value="1"/>
</dbReference>
<dbReference type="CDD" id="cd04496">
    <property type="entry name" value="SSB_OBF"/>
    <property type="match status" value="1"/>
</dbReference>
<dbReference type="VEuPathDB" id="AmoebaDB:FDP41_006425"/>
<gene>
    <name evidence="4" type="ORF">FDP41_006425</name>
</gene>
<dbReference type="Pfam" id="PF00436">
    <property type="entry name" value="SSB"/>
    <property type="match status" value="1"/>
</dbReference>
<evidence type="ECO:0008006" key="6">
    <source>
        <dbReference type="Google" id="ProtNLM"/>
    </source>
</evidence>
<name>A0A6A5B7K9_NAEFO</name>
<keyword evidence="1 2" id="KW-0238">DNA-binding</keyword>
<feature type="compositionally biased region" description="Polar residues" evidence="3">
    <location>
        <begin position="64"/>
        <end position="82"/>
    </location>
</feature>
<dbReference type="VEuPathDB" id="AmoebaDB:NF0083330"/>
<comment type="caution">
    <text evidence="4">The sequence shown here is derived from an EMBL/GenBank/DDBJ whole genome shotgun (WGS) entry which is preliminary data.</text>
</comment>
<dbReference type="InterPro" id="IPR012340">
    <property type="entry name" value="NA-bd_OB-fold"/>
</dbReference>
<evidence type="ECO:0000256" key="1">
    <source>
        <dbReference type="ARBA" id="ARBA00023125"/>
    </source>
</evidence>
<dbReference type="OMA" id="SSACSYH"/>
<dbReference type="GeneID" id="68113643"/>